<keyword evidence="4" id="KW-1185">Reference proteome</keyword>
<dbReference type="Pfam" id="PF05130">
    <property type="entry name" value="FlgN"/>
    <property type="match status" value="1"/>
</dbReference>
<dbReference type="STRING" id="1123281.SAMN02745180_00277"/>
<dbReference type="AlphaFoldDB" id="A0A1M5STW5"/>
<sequence>MIKEHDGGDKVTFKEELEEILKEELKVLKELQIITQEKTQIIIDEDLDKLQNTTKEEEEYINNIALLELKREELLDNWGMDRLLPLSVLISKMPEGERESLESIGEDLFHILSDIDEKNQLNNTLIRDNLEWIDFNLNLLTSTQVPTTYGKDKSDLNQSKSIFDRKV</sequence>
<organism evidence="3 4">
    <name type="scientific">Sporanaerobacter acetigenes DSM 13106</name>
    <dbReference type="NCBI Taxonomy" id="1123281"/>
    <lineage>
        <taxon>Bacteria</taxon>
        <taxon>Bacillati</taxon>
        <taxon>Bacillota</taxon>
        <taxon>Tissierellia</taxon>
        <taxon>Tissierellales</taxon>
        <taxon>Sporanaerobacteraceae</taxon>
        <taxon>Sporanaerobacter</taxon>
    </lineage>
</organism>
<evidence type="ECO:0000256" key="2">
    <source>
        <dbReference type="SAM" id="Coils"/>
    </source>
</evidence>
<reference evidence="3 4" key="1">
    <citation type="submission" date="2016-11" db="EMBL/GenBank/DDBJ databases">
        <authorList>
            <person name="Jaros S."/>
            <person name="Januszkiewicz K."/>
            <person name="Wedrychowicz H."/>
        </authorList>
    </citation>
    <scope>NUCLEOTIDE SEQUENCE [LARGE SCALE GENOMIC DNA]</scope>
    <source>
        <strain evidence="3 4">DSM 13106</strain>
    </source>
</reference>
<accession>A0A1M5STW5</accession>
<gene>
    <name evidence="3" type="ORF">SAMN02745180_00277</name>
</gene>
<name>A0A1M5STW5_9FIRM</name>
<keyword evidence="2" id="KW-0175">Coiled coil</keyword>
<dbReference type="Gene3D" id="1.20.58.300">
    <property type="entry name" value="FlgN-like"/>
    <property type="match status" value="1"/>
</dbReference>
<dbReference type="InterPro" id="IPR007809">
    <property type="entry name" value="FlgN-like"/>
</dbReference>
<dbReference type="SUPFAM" id="SSF140566">
    <property type="entry name" value="FlgN-like"/>
    <property type="match status" value="1"/>
</dbReference>
<evidence type="ECO:0000313" key="3">
    <source>
        <dbReference type="EMBL" id="SHH41897.1"/>
    </source>
</evidence>
<feature type="coiled-coil region" evidence="2">
    <location>
        <begin position="14"/>
        <end position="77"/>
    </location>
</feature>
<dbReference type="Proteomes" id="UP000184389">
    <property type="component" value="Unassembled WGS sequence"/>
</dbReference>
<evidence type="ECO:0000256" key="1">
    <source>
        <dbReference type="ARBA" id="ARBA00022795"/>
    </source>
</evidence>
<dbReference type="InterPro" id="IPR036679">
    <property type="entry name" value="FlgN-like_sf"/>
</dbReference>
<evidence type="ECO:0000313" key="4">
    <source>
        <dbReference type="Proteomes" id="UP000184389"/>
    </source>
</evidence>
<dbReference type="GO" id="GO:0044780">
    <property type="term" value="P:bacterial-type flagellum assembly"/>
    <property type="evidence" value="ECO:0007669"/>
    <property type="project" value="InterPro"/>
</dbReference>
<keyword evidence="1" id="KW-1005">Bacterial flagellum biogenesis</keyword>
<dbReference type="EMBL" id="FQXR01000002">
    <property type="protein sequence ID" value="SHH41897.1"/>
    <property type="molecule type" value="Genomic_DNA"/>
</dbReference>
<proteinExistence type="predicted"/>
<protein>
    <submittedName>
        <fullName evidence="3">FlgN protein</fullName>
    </submittedName>
</protein>